<dbReference type="CDD" id="cd04301">
    <property type="entry name" value="NAT_SF"/>
    <property type="match status" value="1"/>
</dbReference>
<dbReference type="Proteomes" id="UP000315816">
    <property type="component" value="Unassembled WGS sequence"/>
</dbReference>
<gene>
    <name evidence="2" type="ORF">FIL88_01780</name>
</gene>
<dbReference type="OrthoDB" id="5459937at2"/>
<evidence type="ECO:0000313" key="3">
    <source>
        <dbReference type="Proteomes" id="UP000315816"/>
    </source>
</evidence>
<dbReference type="SUPFAM" id="SSF55729">
    <property type="entry name" value="Acyl-CoA N-acyltransferases (Nat)"/>
    <property type="match status" value="1"/>
</dbReference>
<comment type="caution">
    <text evidence="2">The sequence shown here is derived from an EMBL/GenBank/DDBJ whole genome shotgun (WGS) entry which is preliminary data.</text>
</comment>
<dbReference type="InterPro" id="IPR016181">
    <property type="entry name" value="Acyl_CoA_acyltransferase"/>
</dbReference>
<feature type="domain" description="N-acetyltransferase" evidence="1">
    <location>
        <begin position="1"/>
        <end position="117"/>
    </location>
</feature>
<dbReference type="InterPro" id="IPR000182">
    <property type="entry name" value="GNAT_dom"/>
</dbReference>
<dbReference type="Gene3D" id="3.40.630.30">
    <property type="match status" value="1"/>
</dbReference>
<proteinExistence type="predicted"/>
<evidence type="ECO:0000259" key="1">
    <source>
        <dbReference type="PROSITE" id="PS51186"/>
    </source>
</evidence>
<accession>A0A545SX19</accession>
<name>A0A545SX19_9RHOB</name>
<protein>
    <submittedName>
        <fullName evidence="2">GNAT family N-acetyltransferase</fullName>
    </submittedName>
</protein>
<dbReference type="EMBL" id="VICH01000004">
    <property type="protein sequence ID" value="TQV69508.1"/>
    <property type="molecule type" value="Genomic_DNA"/>
</dbReference>
<dbReference type="GO" id="GO:0016747">
    <property type="term" value="F:acyltransferase activity, transferring groups other than amino-acyl groups"/>
    <property type="evidence" value="ECO:0007669"/>
    <property type="project" value="InterPro"/>
</dbReference>
<dbReference type="PROSITE" id="PS51186">
    <property type="entry name" value="GNAT"/>
    <property type="match status" value="1"/>
</dbReference>
<dbReference type="AlphaFoldDB" id="A0A545SX19"/>
<keyword evidence="2" id="KW-0808">Transferase</keyword>
<sequence>MPRVHSRASEKGFAQMLVDNGWTLVARDGPRVLGFLSRDKRKVHALYIAHHARGQGVGKVLLDHAKQASDALSLYTFQNNSDAQRFYLREGFNEIFRTDGAGNDEGLPDICYEWRRA</sequence>
<organism evidence="2 3">
    <name type="scientific">Aliiroseovarius halocynthiae</name>
    <dbReference type="NCBI Taxonomy" id="985055"/>
    <lineage>
        <taxon>Bacteria</taxon>
        <taxon>Pseudomonadati</taxon>
        <taxon>Pseudomonadota</taxon>
        <taxon>Alphaproteobacteria</taxon>
        <taxon>Rhodobacterales</taxon>
        <taxon>Paracoccaceae</taxon>
        <taxon>Aliiroseovarius</taxon>
    </lineage>
</organism>
<dbReference type="Pfam" id="PF13508">
    <property type="entry name" value="Acetyltransf_7"/>
    <property type="match status" value="1"/>
</dbReference>
<evidence type="ECO:0000313" key="2">
    <source>
        <dbReference type="EMBL" id="TQV69508.1"/>
    </source>
</evidence>
<keyword evidence="3" id="KW-1185">Reference proteome</keyword>
<reference evidence="2 3" key="1">
    <citation type="submission" date="2019-06" db="EMBL/GenBank/DDBJ databases">
        <title>A novel species of marine bacteria.</title>
        <authorList>
            <person name="Wang Y."/>
        </authorList>
    </citation>
    <scope>NUCLEOTIDE SEQUENCE [LARGE SCALE GENOMIC DNA]</scope>
    <source>
        <strain evidence="2 3">MA1-10</strain>
    </source>
</reference>